<evidence type="ECO:0000313" key="4">
    <source>
        <dbReference type="EMBL" id="SKB09129.1"/>
    </source>
</evidence>
<evidence type="ECO:0000313" key="5">
    <source>
        <dbReference type="Proteomes" id="UP000191040"/>
    </source>
</evidence>
<dbReference type="STRING" id="1736691.SAMN06295964_2496"/>
<gene>
    <name evidence="4" type="ORF">SAMN06295964_2496</name>
</gene>
<reference evidence="5" key="1">
    <citation type="submission" date="2017-02" db="EMBL/GenBank/DDBJ databases">
        <authorList>
            <person name="Varghese N."/>
            <person name="Submissions S."/>
        </authorList>
    </citation>
    <scope>NUCLEOTIDE SEQUENCE [LARGE SCALE GENOMIC DNA]</scope>
    <source>
        <strain evidence="5">9H-4</strain>
    </source>
</reference>
<dbReference type="InterPro" id="IPR001647">
    <property type="entry name" value="HTH_TetR"/>
</dbReference>
<proteinExistence type="predicted"/>
<dbReference type="Gene3D" id="1.10.357.10">
    <property type="entry name" value="Tetracycline Repressor, domain 2"/>
    <property type="match status" value="1"/>
</dbReference>
<dbReference type="SUPFAM" id="SSF46689">
    <property type="entry name" value="Homeodomain-like"/>
    <property type="match status" value="1"/>
</dbReference>
<keyword evidence="1 2" id="KW-0238">DNA-binding</keyword>
<dbReference type="Proteomes" id="UP000191040">
    <property type="component" value="Chromosome I"/>
</dbReference>
<dbReference type="Pfam" id="PF00440">
    <property type="entry name" value="TetR_N"/>
    <property type="match status" value="1"/>
</dbReference>
<dbReference type="AlphaFoldDB" id="A0A1T4Z544"/>
<dbReference type="InterPro" id="IPR009057">
    <property type="entry name" value="Homeodomain-like_sf"/>
</dbReference>
<evidence type="ECO:0000256" key="1">
    <source>
        <dbReference type="ARBA" id="ARBA00023125"/>
    </source>
</evidence>
<sequence length="223" mass="24838">MEDDGLLSLLPDRLDLPRGRSALSKSAVEASRRGRIMQATLDEVAESGYHATTVAAITKRARVSRTSFYDAFTDKEDAFASAHWSASDLAVARVWEPTLSRPDLDFDDRIASVLSAYVEVLESAPSFTICFFVEILAAGERLASQREQMLERHVQILHELAKVSQESDPTIRLHDPDVLRGLIGAFDQLAARRVRCRRHGESLDLQSVVPPVTRIVRAVMHDT</sequence>
<dbReference type="PANTHER" id="PTHR30055:SF226">
    <property type="entry name" value="HTH-TYPE TRANSCRIPTIONAL REGULATOR PKSA"/>
    <property type="match status" value="1"/>
</dbReference>
<dbReference type="PANTHER" id="PTHR30055">
    <property type="entry name" value="HTH-TYPE TRANSCRIPTIONAL REGULATOR RUTR"/>
    <property type="match status" value="1"/>
</dbReference>
<protein>
    <submittedName>
        <fullName evidence="4">Transcriptional regulator, TetR family</fullName>
    </submittedName>
</protein>
<feature type="domain" description="HTH tetR-type" evidence="3">
    <location>
        <begin position="30"/>
        <end position="90"/>
    </location>
</feature>
<evidence type="ECO:0000259" key="3">
    <source>
        <dbReference type="PROSITE" id="PS50977"/>
    </source>
</evidence>
<dbReference type="RefSeq" id="WP_078700461.1">
    <property type="nucleotide sequence ID" value="NZ_LT796768.1"/>
</dbReference>
<dbReference type="GO" id="GO:0000976">
    <property type="term" value="F:transcription cis-regulatory region binding"/>
    <property type="evidence" value="ECO:0007669"/>
    <property type="project" value="TreeGrafter"/>
</dbReference>
<name>A0A1T4Z544_9ACTN</name>
<dbReference type="OrthoDB" id="5242485at2"/>
<dbReference type="GO" id="GO:0003700">
    <property type="term" value="F:DNA-binding transcription factor activity"/>
    <property type="evidence" value="ECO:0007669"/>
    <property type="project" value="TreeGrafter"/>
</dbReference>
<accession>A0A1T4Z544</accession>
<organism evidence="4 5">
    <name type="scientific">Aeromicrobium choanae</name>
    <dbReference type="NCBI Taxonomy" id="1736691"/>
    <lineage>
        <taxon>Bacteria</taxon>
        <taxon>Bacillati</taxon>
        <taxon>Actinomycetota</taxon>
        <taxon>Actinomycetes</taxon>
        <taxon>Propionibacteriales</taxon>
        <taxon>Nocardioidaceae</taxon>
        <taxon>Aeromicrobium</taxon>
    </lineage>
</organism>
<dbReference type="PROSITE" id="PS50977">
    <property type="entry name" value="HTH_TETR_2"/>
    <property type="match status" value="1"/>
</dbReference>
<evidence type="ECO:0000256" key="2">
    <source>
        <dbReference type="PROSITE-ProRule" id="PRU00335"/>
    </source>
</evidence>
<keyword evidence="5" id="KW-1185">Reference proteome</keyword>
<feature type="DNA-binding region" description="H-T-H motif" evidence="2">
    <location>
        <begin position="53"/>
        <end position="72"/>
    </location>
</feature>
<dbReference type="EMBL" id="LT796768">
    <property type="protein sequence ID" value="SKB09129.1"/>
    <property type="molecule type" value="Genomic_DNA"/>
</dbReference>
<dbReference type="InterPro" id="IPR050109">
    <property type="entry name" value="HTH-type_TetR-like_transc_reg"/>
</dbReference>